<dbReference type="InterPro" id="IPR040436">
    <property type="entry name" value="Disconnected-like"/>
</dbReference>
<comment type="caution">
    <text evidence="2">The sequence shown here is derived from an EMBL/GenBank/DDBJ whole genome shotgun (WGS) entry which is preliminary data.</text>
</comment>
<dbReference type="GO" id="GO:0005634">
    <property type="term" value="C:nucleus"/>
    <property type="evidence" value="ECO:0007669"/>
    <property type="project" value="TreeGrafter"/>
</dbReference>
<dbReference type="EMBL" id="MUJZ01049568">
    <property type="protein sequence ID" value="OTF73897.1"/>
    <property type="molecule type" value="Genomic_DNA"/>
</dbReference>
<feature type="region of interest" description="Disordered" evidence="1">
    <location>
        <begin position="37"/>
        <end position="62"/>
    </location>
</feature>
<keyword evidence="3" id="KW-1185">Reference proteome</keyword>
<feature type="compositionally biased region" description="Basic residues" evidence="1">
    <location>
        <begin position="40"/>
        <end position="52"/>
    </location>
</feature>
<dbReference type="PANTHER" id="PTHR15021">
    <property type="entry name" value="DISCONNECTED-RELATED"/>
    <property type="match status" value="1"/>
</dbReference>
<accession>A0A1Y3B106</accession>
<evidence type="ECO:0000256" key="1">
    <source>
        <dbReference type="SAM" id="MobiDB-lite"/>
    </source>
</evidence>
<organism evidence="2 3">
    <name type="scientific">Euroglyphus maynei</name>
    <name type="common">Mayne's house dust mite</name>
    <dbReference type="NCBI Taxonomy" id="6958"/>
    <lineage>
        <taxon>Eukaryota</taxon>
        <taxon>Metazoa</taxon>
        <taxon>Ecdysozoa</taxon>
        <taxon>Arthropoda</taxon>
        <taxon>Chelicerata</taxon>
        <taxon>Arachnida</taxon>
        <taxon>Acari</taxon>
        <taxon>Acariformes</taxon>
        <taxon>Sarcoptiformes</taxon>
        <taxon>Astigmata</taxon>
        <taxon>Psoroptidia</taxon>
        <taxon>Analgoidea</taxon>
        <taxon>Pyroglyphidae</taxon>
        <taxon>Pyroglyphinae</taxon>
        <taxon>Euroglyphus</taxon>
    </lineage>
</organism>
<dbReference type="AlphaFoldDB" id="A0A1Y3B106"/>
<protein>
    <recommendedName>
        <fullName evidence="4">Zinc finger protein basonuclin-2</fullName>
    </recommendedName>
</protein>
<sequence>MERLNLDKLLKYGPTASSFAAAAAAAAAASHNIQQQGFTHHPHPHQHHHHHSTTTTTPVTNTTTGTGNTLFDIASLMLFGTHALPIRLKILLDRLLCTLEHDELVNLLHAFGWTYDDYSRGYINSICHSIQSKFEGKQITV</sequence>
<name>A0A1Y3B106_EURMA</name>
<dbReference type="OrthoDB" id="10070972at2759"/>
<evidence type="ECO:0000313" key="2">
    <source>
        <dbReference type="EMBL" id="OTF73897.1"/>
    </source>
</evidence>
<proteinExistence type="predicted"/>
<evidence type="ECO:0000313" key="3">
    <source>
        <dbReference type="Proteomes" id="UP000194236"/>
    </source>
</evidence>
<dbReference type="Proteomes" id="UP000194236">
    <property type="component" value="Unassembled WGS sequence"/>
</dbReference>
<feature type="compositionally biased region" description="Low complexity" evidence="1">
    <location>
        <begin position="53"/>
        <end position="62"/>
    </location>
</feature>
<reference evidence="2 3" key="1">
    <citation type="submission" date="2017-03" db="EMBL/GenBank/DDBJ databases">
        <title>Genome Survey of Euroglyphus maynei.</title>
        <authorList>
            <person name="Arlian L.G."/>
            <person name="Morgan M.S."/>
            <person name="Rider S.D."/>
        </authorList>
    </citation>
    <scope>NUCLEOTIDE SEQUENCE [LARGE SCALE GENOMIC DNA]</scope>
    <source>
        <strain evidence="2">Arlian Lab</strain>
        <tissue evidence="2">Whole body</tissue>
    </source>
</reference>
<evidence type="ECO:0008006" key="4">
    <source>
        <dbReference type="Google" id="ProtNLM"/>
    </source>
</evidence>
<gene>
    <name evidence="2" type="ORF">BLA29_013019</name>
</gene>
<dbReference type="GO" id="GO:0006355">
    <property type="term" value="P:regulation of DNA-templated transcription"/>
    <property type="evidence" value="ECO:0007669"/>
    <property type="project" value="TreeGrafter"/>
</dbReference>
<dbReference type="PANTHER" id="PTHR15021:SF0">
    <property type="entry name" value="DISCO-RELATED, ISOFORM A-RELATED"/>
    <property type="match status" value="1"/>
</dbReference>